<comment type="caution">
    <text evidence="7">The sequence shown here is derived from an EMBL/GenBank/DDBJ whole genome shotgun (WGS) entry which is preliminary data.</text>
</comment>
<keyword evidence="8" id="KW-1185">Reference proteome</keyword>
<protein>
    <recommendedName>
        <fullName evidence="9">Glycosyltransferase family 31 protein</fullName>
    </recommendedName>
</protein>
<evidence type="ECO:0000256" key="5">
    <source>
        <dbReference type="ARBA" id="ARBA00022989"/>
    </source>
</evidence>
<comment type="subcellular location">
    <subcellularLocation>
        <location evidence="1">Membrane</location>
        <topology evidence="1">Single-pass type II membrane protein</topology>
    </subcellularLocation>
</comment>
<evidence type="ECO:0000256" key="4">
    <source>
        <dbReference type="ARBA" id="ARBA00022968"/>
    </source>
</evidence>
<dbReference type="InterPro" id="IPR026050">
    <property type="entry name" value="C1GALT1/C1GALT1_chp1"/>
</dbReference>
<evidence type="ECO:0000313" key="8">
    <source>
        <dbReference type="Proteomes" id="UP000651452"/>
    </source>
</evidence>
<dbReference type="Gene3D" id="3.90.550.50">
    <property type="match status" value="1"/>
</dbReference>
<proteinExistence type="inferred from homology"/>
<keyword evidence="4" id="KW-0735">Signal-anchor</keyword>
<accession>A0A8H7MIC2</accession>
<evidence type="ECO:0000313" key="7">
    <source>
        <dbReference type="EMBL" id="KAF9694387.1"/>
    </source>
</evidence>
<reference evidence="7" key="1">
    <citation type="submission" date="2018-12" db="EMBL/GenBank/DDBJ databases">
        <authorList>
            <person name="Syme R.A."/>
            <person name="Farfan-Caceres L."/>
            <person name="Lichtenzveig J."/>
        </authorList>
    </citation>
    <scope>NUCLEOTIDE SEQUENCE</scope>
    <source>
        <strain evidence="7">Al4</strain>
    </source>
</reference>
<evidence type="ECO:0000256" key="6">
    <source>
        <dbReference type="ARBA" id="ARBA00023136"/>
    </source>
</evidence>
<dbReference type="GO" id="GO:0016020">
    <property type="term" value="C:membrane"/>
    <property type="evidence" value="ECO:0007669"/>
    <property type="project" value="UniProtKB-SubCell"/>
</dbReference>
<evidence type="ECO:0000256" key="1">
    <source>
        <dbReference type="ARBA" id="ARBA00004606"/>
    </source>
</evidence>
<name>A0A8H7MIC2_9PLEO</name>
<keyword evidence="3" id="KW-0812">Transmembrane</keyword>
<evidence type="ECO:0000256" key="3">
    <source>
        <dbReference type="ARBA" id="ARBA00022692"/>
    </source>
</evidence>
<dbReference type="PANTHER" id="PTHR23033:SF40">
    <property type="entry name" value="APPLE DOMAIN-CONTAINING PROTEIN"/>
    <property type="match status" value="1"/>
</dbReference>
<dbReference type="EMBL" id="RZGK01000013">
    <property type="protein sequence ID" value="KAF9694387.1"/>
    <property type="molecule type" value="Genomic_DNA"/>
</dbReference>
<keyword evidence="5" id="KW-1133">Transmembrane helix</keyword>
<dbReference type="AlphaFoldDB" id="A0A8H7MIC2"/>
<dbReference type="OrthoDB" id="414175at2759"/>
<dbReference type="Proteomes" id="UP000651452">
    <property type="component" value="Unassembled WGS sequence"/>
</dbReference>
<sequence>MLANKKHLMPRPARLVIFLVLVYAFCWIKGWPAYYDDEELPPSQRPKSTTALGEHRVTADHLVVTIITAATDAFTKLAPALLYLDAAHHKELLLMGDLMMDIGPFPVFDVLAKYPMKYVAKNDELERYKRQLDYARRSIPIGKLQEKDPKKEQAVLRTLAKYKILRAMESTWEYRPKRDWYVFTDEETFIDRGNLLDWLSQYDPQLKYFFGNPPIADVPDIFAAGGSSFVVSGQTMRLLFEDRKAMLQNWKNWDPRISDYPSAIHLVESFLKTELSLEMVSLWPGVSGFDPTTISFSPGLWCEPVLMMHHVSPDIGSDLYKFEKERTEDHKLDSALRYADLWHRFMGPEDLNQTRHDWDNLSSESANNRWNILFENEGEPEGNRATRGEDSWEACKSSCDSNKHCVQWSYSSVASPNWNENGLTKCHLSSSMRFGAHAESEEVEVDGEHQSRTWTSGWKKDHFKRWVNQQRCKSQQH</sequence>
<keyword evidence="6" id="KW-0472">Membrane</keyword>
<evidence type="ECO:0000256" key="2">
    <source>
        <dbReference type="ARBA" id="ARBA00006462"/>
    </source>
</evidence>
<comment type="similarity">
    <text evidence="2">Belongs to the glycosyltransferase 31 family. Beta3-Gal-T subfamily.</text>
</comment>
<gene>
    <name evidence="7" type="ORF">EKO04_007623</name>
</gene>
<organism evidence="7 8">
    <name type="scientific">Ascochyta lentis</name>
    <dbReference type="NCBI Taxonomy" id="205686"/>
    <lineage>
        <taxon>Eukaryota</taxon>
        <taxon>Fungi</taxon>
        <taxon>Dikarya</taxon>
        <taxon>Ascomycota</taxon>
        <taxon>Pezizomycotina</taxon>
        <taxon>Dothideomycetes</taxon>
        <taxon>Pleosporomycetidae</taxon>
        <taxon>Pleosporales</taxon>
        <taxon>Pleosporineae</taxon>
        <taxon>Didymellaceae</taxon>
        <taxon>Ascochyta</taxon>
    </lineage>
</organism>
<dbReference type="PANTHER" id="PTHR23033">
    <property type="entry name" value="BETA1,3-GALACTOSYLTRANSFERASE"/>
    <property type="match status" value="1"/>
</dbReference>
<reference evidence="7" key="2">
    <citation type="submission" date="2020-09" db="EMBL/GenBank/DDBJ databases">
        <title>Reference genome assembly for Australian Ascochyta lentis isolate Al4.</title>
        <authorList>
            <person name="Lee R.C."/>
            <person name="Farfan-Caceres L.M."/>
            <person name="Debler J.W."/>
            <person name="Williams A.H."/>
            <person name="Henares B.M."/>
        </authorList>
    </citation>
    <scope>NUCLEOTIDE SEQUENCE</scope>
    <source>
        <strain evidence="7">Al4</strain>
    </source>
</reference>
<evidence type="ECO:0008006" key="9">
    <source>
        <dbReference type="Google" id="ProtNLM"/>
    </source>
</evidence>